<gene>
    <name evidence="1" type="ORF">A6M21_14355</name>
</gene>
<dbReference type="STRING" id="1838280.A6M21_14355"/>
<organism evidence="1 2">
    <name type="scientific">Desulfotomaculum copahuensis</name>
    <dbReference type="NCBI Taxonomy" id="1838280"/>
    <lineage>
        <taxon>Bacteria</taxon>
        <taxon>Bacillati</taxon>
        <taxon>Bacillota</taxon>
        <taxon>Clostridia</taxon>
        <taxon>Eubacteriales</taxon>
        <taxon>Desulfotomaculaceae</taxon>
        <taxon>Desulfotomaculum</taxon>
    </lineage>
</organism>
<evidence type="ECO:0008006" key="3">
    <source>
        <dbReference type="Google" id="ProtNLM"/>
    </source>
</evidence>
<proteinExistence type="predicted"/>
<dbReference type="OrthoDB" id="9812700at2"/>
<evidence type="ECO:0000313" key="2">
    <source>
        <dbReference type="Proteomes" id="UP000078532"/>
    </source>
</evidence>
<name>A0A1B7LBZ6_9FIRM</name>
<dbReference type="AlphaFoldDB" id="A0A1B7LBZ6"/>
<dbReference type="Pfam" id="PF16258">
    <property type="entry name" value="DUF4912"/>
    <property type="match status" value="1"/>
</dbReference>
<sequence>MLGENAFLPDSYQENTMVLLVQNPAIIFAYWELSKGQRQALAGHGDLYLRLYELNGGDCRPHNGGKMRREINLPPFTQNWYFTSLTPARSYCSELGYYGAPRHFYPILRSNRVETPPDGPSTAISGGRTVSVDVAAGVKPVREPVVEELPGSSEFYRRNTA</sequence>
<evidence type="ECO:0000313" key="1">
    <source>
        <dbReference type="EMBL" id="OAT79979.1"/>
    </source>
</evidence>
<dbReference type="RefSeq" id="WP_066670483.1">
    <property type="nucleotide sequence ID" value="NZ_LYVF01000185.1"/>
</dbReference>
<dbReference type="Proteomes" id="UP000078532">
    <property type="component" value="Unassembled WGS sequence"/>
</dbReference>
<reference evidence="1 2" key="1">
    <citation type="submission" date="2016-04" db="EMBL/GenBank/DDBJ databases">
        <authorList>
            <person name="Evans L.H."/>
            <person name="Alamgir A."/>
            <person name="Owens N."/>
            <person name="Weber N.D."/>
            <person name="Virtaneva K."/>
            <person name="Barbian K."/>
            <person name="Babar A."/>
            <person name="Rosenke K."/>
        </authorList>
    </citation>
    <scope>NUCLEOTIDE SEQUENCE [LARGE SCALE GENOMIC DNA]</scope>
    <source>
        <strain evidence="1 2">LMa1</strain>
    </source>
</reference>
<accession>A0A1B7LBZ6</accession>
<protein>
    <recommendedName>
        <fullName evidence="3">DUF4912 domain-containing protein</fullName>
    </recommendedName>
</protein>
<dbReference type="EMBL" id="LYVF01000185">
    <property type="protein sequence ID" value="OAT79979.1"/>
    <property type="molecule type" value="Genomic_DNA"/>
</dbReference>
<keyword evidence="2" id="KW-1185">Reference proteome</keyword>
<dbReference type="InterPro" id="IPR032585">
    <property type="entry name" value="DUF4912"/>
</dbReference>
<comment type="caution">
    <text evidence="1">The sequence shown here is derived from an EMBL/GenBank/DDBJ whole genome shotgun (WGS) entry which is preliminary data.</text>
</comment>